<feature type="region of interest" description="Disordered" evidence="1">
    <location>
        <begin position="852"/>
        <end position="887"/>
    </location>
</feature>
<sequence>MRARVSRDTSASTCARISVLWGLLLVCTLFAPLEVGAWITLDGGENVTLHGNTNVGPPDTLEKYDLNVYGDVRVGRAESLDPFAVTPGMLVEGSITASRIVLKDSGSGDAELDEASALLSAASEATVPDFVFVATAADVSSLGFTENHTVGFYRQMGSESDPDNIALSDIFTVKLGVRDLEDGTPNKGHVDINVAGDTSNFGLRAKMGEGNSAKLTFSESVEQEEGSDEDPVGFRYTLGTDDSKLSVGGNYSLFSFIDERPADPDESMFDHYTSYMEAPRAKLNASSDGSTAFTLQAPKTSRGSSGFRAGEHGAKIEMRQGDTAFFMANVPEADEDVIKFGNETEEGAVTFLEVFQSGIQLIPQVKDGAVIVGAEDADTESGGSDYKGATLAVGKLEIMHQSDEQSPYGAVDSEGVVTPFGVMELTTRRLSSQAEGVGYPLYMSSENHVKVHTPNMFVGDGLVSETPAETKEGVLGGGAIKLNGTGVTQTGQDFPLYLHTENTDGKVASSGVRLSGTYKFGVGDINVIDDATAGTADSSEVARSSRRITSAGTLRITTFDPGHAVDEIPGYGEGSGNSGEDSDGYVEVFVDGNEVTGQSRMRVGNAVWHDGYGAFTDVVMDGVTVVEETEAGPGTLIAVGSDLGNVGGAPTEEQSQDPVPKHHSGLLVIRSKREVRIDDGSKLRIGVPSNSIYINGTDQSMYGDDSSEPLKFHAHLGLEVGSVEGELRSGMRDRVTMASNPELGSFGHPSVLLRDIEVDGCSIPNATADLGDDYTKSIYAARKKCVSRIGIVPTPEGETANPDLQNLMGRYEVDGEYKEFYLTSNNYVDVDGRSRLKVGGLFFDGSGAQPGDFENAFSESSDRQPSDEWDYSKGDKKNTLRGDSGLFVDGGRQSGNVSISGGLSRVDGVKGGDVLIRSGGSGATGVWSGDSGAISLSSSPGGEEGRSGDVSISTGNTTEGKTGDVTISSGYSHGNLQDSGAISLIAGGSEQGQGGDINLQIDASQGSGRDGGSTHLTSGSALGKGGSGGSVFISSGDAMETAEAAGGDISIAAGDSLTTKDVLSAHGGQVLIQSGHSAGNSGGEITIISGNTSALNEGQATDMDGGYTRSGNINITSSYVDNAYTGSVSLSTGDSLTGISGDVGIKAGSGMQSGANVTIAAGDAHDSASFPVAIQSGTSYFKGMRQVATIDAAAMAGTVELVGGKAVNGNYGHGGNVSTSGGQGSSFGGHAHISGGAVNDNFVAPTNHGGSVFLTSGSGSMGTIHSGSVEIKTSDGGNSGGAGSMDITTGKSFSKFNCAGQFGTDECIGGNITVSAGENVLADGAFLVLNAGNTTSFNPDNTDSDRDTALGGPVLMNAGSSTFGAGGQINITAGSGSAQPEREIHGIRYGADYALLDEQGSVGYGGNVTIRGGASAYDHGGSVNLVSGEPGLGVYSTSGNITMVTPDATNSKPAGAIPDGPDKGISGSIFMRTGEGKESSGNVSFFTGNSTEGTTGHILLHAGFSMSGDGGSLNFTSGHGGISNNGTTSDARLDDGDITLEAGKRVVMTGDFAVEMYGGNALDDTYTDITEEGETLRYGSVNGNYNGGYLYFQGGDSEHKSGGNITVRGGKGLSNDGGDISLVTGVGNSTSQSGTYTAEYYSHDQDLYNRANSNYDHDADGHRRATNRLASSGELSLATADAFPHINRNISSGVSGSVSVRTGLSGRGDSGSLAFSTGDAVMGVGGNISFSIGNGTDVDGYGESSGSDGGSFLVQAGTAAAADQSGGHVVLSAGLGVSSSNSTTRGGDVMIGGGNAEAAKERSLLDSQEPWLPYERFIDHNNSDGYRRNNEDNIDHGNEDGGAVYLRGGDSDRGIGGSLVLTGGESQMNDGGDISLIAGKSNGIISTCNNSNMTDCDNGGRVNISGGEAFAAQGGDITLTSGFSTTTTSGNIPIASASSGSSGVSGNMSLVTGSTSAGESGKIELGTGEGVGGSGGDIRMAVGTGNFGDGGDVLVSAGETTDYLSSGGKIELVGGMGSNVGYMGSGGGIGGDIILTGGEALGDDTSTDVGGDLMFTGGRASNARGGNVALSTGYSDATNSGSMRLATVDSGSSGVSGNMSLVTGSTSAGESGKIELETGEGVGGSGGDIRMAVGTGNFGDGGDVLVRAGETTDITSTGGKIELVGGMGSNVDSYGGGIGGDIILTGGEALGANNATDVGGDLMFTGGRASNARGGDVALSTGYSDATNSGSMRLATVDSGSSGVSGNMSLVTGSTSAGESGKIELETGEGVGGSGGDIRMAVGTGNFGDGGDVLVRAGETTDTTSTGGKIELVGGMGSNVDSYGGGIGGDIILTGGEALGANNAADVGGDLMFTGGRASNARGGDVALSTGYSDATNSGSMRLATVDSGSSGVSGNMSLVTGSTSAGESGKIELETGEGVGGSGGDIRMAVGTGNFGDGGDVLVRAGETTDTTSTGGKIELVGGMGSNVDSYGGGIGGDIILTGGEALGANNAADVGGDLMFTGGRASNARGGDVALSTGYSDATNSGSMRLATVDSGSSGVSGGNVSCDWQHQRW</sequence>
<protein>
    <recommendedName>
        <fullName evidence="4">Autotransporter domain-containing protein</fullName>
    </recommendedName>
</protein>
<dbReference type="EMBL" id="CP151502">
    <property type="protein sequence ID" value="WZN60016.1"/>
    <property type="molecule type" value="Genomic_DNA"/>
</dbReference>
<evidence type="ECO:0000256" key="1">
    <source>
        <dbReference type="SAM" id="MobiDB-lite"/>
    </source>
</evidence>
<feature type="region of interest" description="Disordered" evidence="1">
    <location>
        <begin position="986"/>
        <end position="1026"/>
    </location>
</feature>
<evidence type="ECO:0000313" key="2">
    <source>
        <dbReference type="EMBL" id="WZN60016.1"/>
    </source>
</evidence>
<reference evidence="2 3" key="1">
    <citation type="submission" date="2024-03" db="EMBL/GenBank/DDBJ databases">
        <title>Complete genome sequence of the green alga Chloropicon roscoffensis RCC1871.</title>
        <authorList>
            <person name="Lemieux C."/>
            <person name="Pombert J.-F."/>
            <person name="Otis C."/>
            <person name="Turmel M."/>
        </authorList>
    </citation>
    <scope>NUCLEOTIDE SEQUENCE [LARGE SCALE GENOMIC DNA]</scope>
    <source>
        <strain evidence="2 3">RCC1871</strain>
    </source>
</reference>
<name>A0AAX4P2K2_9CHLO</name>
<gene>
    <name evidence="2" type="ORF">HKI87_02g15440</name>
</gene>
<accession>A0AAX4P2K2</accession>
<keyword evidence="3" id="KW-1185">Reference proteome</keyword>
<feature type="compositionally biased region" description="Basic and acidic residues" evidence="1">
    <location>
        <begin position="860"/>
        <end position="880"/>
    </location>
</feature>
<feature type="region of interest" description="Disordered" evidence="1">
    <location>
        <begin position="1934"/>
        <end position="1971"/>
    </location>
</feature>
<dbReference type="Proteomes" id="UP001472866">
    <property type="component" value="Chromosome 02"/>
</dbReference>
<evidence type="ECO:0000313" key="3">
    <source>
        <dbReference type="Proteomes" id="UP001472866"/>
    </source>
</evidence>
<evidence type="ECO:0008006" key="4">
    <source>
        <dbReference type="Google" id="ProtNLM"/>
    </source>
</evidence>
<feature type="compositionally biased region" description="Low complexity" evidence="1">
    <location>
        <begin position="928"/>
        <end position="941"/>
    </location>
</feature>
<feature type="compositionally biased region" description="Polar residues" evidence="1">
    <location>
        <begin position="950"/>
        <end position="972"/>
    </location>
</feature>
<feature type="compositionally biased region" description="Low complexity" evidence="1">
    <location>
        <begin position="1934"/>
        <end position="1949"/>
    </location>
</feature>
<organism evidence="2 3">
    <name type="scientific">Chloropicon roscoffensis</name>
    <dbReference type="NCBI Taxonomy" id="1461544"/>
    <lineage>
        <taxon>Eukaryota</taxon>
        <taxon>Viridiplantae</taxon>
        <taxon>Chlorophyta</taxon>
        <taxon>Chloropicophyceae</taxon>
        <taxon>Chloropicales</taxon>
        <taxon>Chloropicaceae</taxon>
        <taxon>Chloropicon</taxon>
    </lineage>
</organism>
<proteinExistence type="predicted"/>
<feature type="region of interest" description="Disordered" evidence="1">
    <location>
        <begin position="927"/>
        <end position="972"/>
    </location>
</feature>